<dbReference type="InterPro" id="IPR028969">
    <property type="entry name" value="Imm52"/>
</dbReference>
<dbReference type="RefSeq" id="WP_264946670.1">
    <property type="nucleotide sequence ID" value="NZ_JAPDRA010000019.1"/>
</dbReference>
<proteinExistence type="predicted"/>
<name>A0ABW3HAX5_9SPHN</name>
<feature type="domain" description="Immunity protein 52" evidence="1">
    <location>
        <begin position="4"/>
        <end position="205"/>
    </location>
</feature>
<dbReference type="Pfam" id="PF15579">
    <property type="entry name" value="Imm52"/>
    <property type="match status" value="1"/>
</dbReference>
<sequence length="227" mass="25463">MQSFMLGAYWDARRDTLDTCVEKAARFFAGMAEIDPLLAQWYEKGRSRKDALTKKVDILDRKRLEELLLKGRNRTDVGREIIDDLGFSIRLWNGASQEEAEATVGIHCGCYSERVGNNVIIDLPCQSESSPWVSKASSLLALVAETWRPKWAGIMSERAMRERDFSSHPFVDWMVYVPRPIAAVPSPGRIETLDGLGSIIVVQPDPPLGADSEEASRIRQVERLLAA</sequence>
<protein>
    <submittedName>
        <fullName evidence="2">Immunity 52 family protein</fullName>
    </submittedName>
</protein>
<dbReference type="Proteomes" id="UP001596977">
    <property type="component" value="Unassembled WGS sequence"/>
</dbReference>
<accession>A0ABW3HAX5</accession>
<dbReference type="EMBL" id="JBHTJG010000016">
    <property type="protein sequence ID" value="MFD0948650.1"/>
    <property type="molecule type" value="Genomic_DNA"/>
</dbReference>
<evidence type="ECO:0000313" key="2">
    <source>
        <dbReference type="EMBL" id="MFD0948650.1"/>
    </source>
</evidence>
<organism evidence="2 3">
    <name type="scientific">Sphingomonas canadensis</name>
    <dbReference type="NCBI Taxonomy" id="1219257"/>
    <lineage>
        <taxon>Bacteria</taxon>
        <taxon>Pseudomonadati</taxon>
        <taxon>Pseudomonadota</taxon>
        <taxon>Alphaproteobacteria</taxon>
        <taxon>Sphingomonadales</taxon>
        <taxon>Sphingomonadaceae</taxon>
        <taxon>Sphingomonas</taxon>
    </lineage>
</organism>
<evidence type="ECO:0000259" key="1">
    <source>
        <dbReference type="Pfam" id="PF15579"/>
    </source>
</evidence>
<gene>
    <name evidence="2" type="ORF">ACFQ1E_20085</name>
</gene>
<reference evidence="3" key="1">
    <citation type="journal article" date="2019" name="Int. J. Syst. Evol. Microbiol.">
        <title>The Global Catalogue of Microorganisms (GCM) 10K type strain sequencing project: providing services to taxonomists for standard genome sequencing and annotation.</title>
        <authorList>
            <consortium name="The Broad Institute Genomics Platform"/>
            <consortium name="The Broad Institute Genome Sequencing Center for Infectious Disease"/>
            <person name="Wu L."/>
            <person name="Ma J."/>
        </authorList>
    </citation>
    <scope>NUCLEOTIDE SEQUENCE [LARGE SCALE GENOMIC DNA]</scope>
    <source>
        <strain evidence="3">CCUG 62982</strain>
    </source>
</reference>
<keyword evidence="3" id="KW-1185">Reference proteome</keyword>
<comment type="caution">
    <text evidence="2">The sequence shown here is derived from an EMBL/GenBank/DDBJ whole genome shotgun (WGS) entry which is preliminary data.</text>
</comment>
<evidence type="ECO:0000313" key="3">
    <source>
        <dbReference type="Proteomes" id="UP001596977"/>
    </source>
</evidence>